<feature type="region of interest" description="Disordered" evidence="1">
    <location>
        <begin position="237"/>
        <end position="262"/>
    </location>
</feature>
<feature type="compositionally biased region" description="Polar residues" evidence="1">
    <location>
        <begin position="361"/>
        <end position="374"/>
    </location>
</feature>
<feature type="region of interest" description="Disordered" evidence="1">
    <location>
        <begin position="304"/>
        <end position="325"/>
    </location>
</feature>
<accession>A0ABQ8UC16</accession>
<feature type="region of interest" description="Disordered" evidence="1">
    <location>
        <begin position="339"/>
        <end position="451"/>
    </location>
</feature>
<feature type="region of interest" description="Disordered" evidence="1">
    <location>
        <begin position="549"/>
        <end position="577"/>
    </location>
</feature>
<evidence type="ECO:0000313" key="3">
    <source>
        <dbReference type="Proteomes" id="UP001141327"/>
    </source>
</evidence>
<dbReference type="EMBL" id="JAPMOS010000108">
    <property type="protein sequence ID" value="KAJ4455431.1"/>
    <property type="molecule type" value="Genomic_DNA"/>
</dbReference>
<dbReference type="Proteomes" id="UP001141327">
    <property type="component" value="Unassembled WGS sequence"/>
</dbReference>
<feature type="compositionally biased region" description="Low complexity" evidence="1">
    <location>
        <begin position="339"/>
        <end position="359"/>
    </location>
</feature>
<evidence type="ECO:0000313" key="2">
    <source>
        <dbReference type="EMBL" id="KAJ4455431.1"/>
    </source>
</evidence>
<feature type="compositionally biased region" description="Low complexity" evidence="1">
    <location>
        <begin position="379"/>
        <end position="399"/>
    </location>
</feature>
<feature type="region of interest" description="Disordered" evidence="1">
    <location>
        <begin position="175"/>
        <end position="197"/>
    </location>
</feature>
<feature type="compositionally biased region" description="Pro residues" evidence="1">
    <location>
        <begin position="400"/>
        <end position="412"/>
    </location>
</feature>
<feature type="compositionally biased region" description="Low complexity" evidence="1">
    <location>
        <begin position="413"/>
        <end position="423"/>
    </location>
</feature>
<evidence type="ECO:0000256" key="1">
    <source>
        <dbReference type="SAM" id="MobiDB-lite"/>
    </source>
</evidence>
<proteinExistence type="predicted"/>
<name>A0ABQ8UC16_9EUKA</name>
<comment type="caution">
    <text evidence="2">The sequence shown here is derived from an EMBL/GenBank/DDBJ whole genome shotgun (WGS) entry which is preliminary data.</text>
</comment>
<sequence length="689" mass="71441">MRAVLEVLLHEVAPCPFLDPAAPLDTCATIPLSVLELHQILYLQRHDSLYVPPGALLRLLRWFLGKQDAPRPAPASVSVTATATPVHAPAPPPAPATSLALTMESIAPGPADFDDGSASLGCPVAGWQWLVSVTDRGRAADMLRAQRQCAFAALSAAAPPAPPPPPMSFTLGPLKAPKAGATKAEPGQAAAPGAEGTQTEFGAEAEERNDRNCLHEPPLFALQDPLLTNLSCTPHPMQPFLPSDPSLAPSAAGKPANSKPTPLPYVRLHTHPRNRAAFGALHPAFPRLKRGPRPKRLTEAEARATGLLETPSVQGRTPIDQGWSAERREVSRELWARVAQAAKDQEQQLQPQQGEGAAPPSGSNQPAPEQQQGVMTGGSADSPANAAAATVAASHAPSLSLPPPPPAPPTPSPASAFSSLFPPAAKPGTAATLTPGDSHPTSPTGAPDPALNPVTAVLRRVFPEAADLARPRPALGPTSSFSSALGSSMGLGLGQTSLSLCTVAAAPPGLPAPLWPMEMPKRARRGGNPPNLVHRYRQLVHDMHGPPVNPRHQQEGVRDGGMSASGAVPPSDVPHRSPSETYIFPVSHPFLLNPHSHATTQTGPAPGWATHLGQQWALFGQALRKSQGLTSSPSELLQPPAPDALGGQYADLPPGLVDSLEAALGSLVAGTATTTTTTTTFAPGLDSVL</sequence>
<organism evidence="2 3">
    <name type="scientific">Paratrimastix pyriformis</name>
    <dbReference type="NCBI Taxonomy" id="342808"/>
    <lineage>
        <taxon>Eukaryota</taxon>
        <taxon>Metamonada</taxon>
        <taxon>Preaxostyla</taxon>
        <taxon>Paratrimastigidae</taxon>
        <taxon>Paratrimastix</taxon>
    </lineage>
</organism>
<gene>
    <name evidence="2" type="ORF">PAPYR_9655</name>
</gene>
<reference evidence="2" key="1">
    <citation type="journal article" date="2022" name="bioRxiv">
        <title>Genomics of Preaxostyla Flagellates Illuminates Evolutionary Transitions and the Path Towards Mitochondrial Loss.</title>
        <authorList>
            <person name="Novak L.V.F."/>
            <person name="Treitli S.C."/>
            <person name="Pyrih J."/>
            <person name="Halakuc P."/>
            <person name="Pipaliya S.V."/>
            <person name="Vacek V."/>
            <person name="Brzon O."/>
            <person name="Soukal P."/>
            <person name="Eme L."/>
            <person name="Dacks J.B."/>
            <person name="Karnkowska A."/>
            <person name="Elias M."/>
            <person name="Hampl V."/>
        </authorList>
    </citation>
    <scope>NUCLEOTIDE SEQUENCE</scope>
    <source>
        <strain evidence="2">RCP-MX</strain>
    </source>
</reference>
<protein>
    <submittedName>
        <fullName evidence="2">Uncharacterized protein</fullName>
    </submittedName>
</protein>
<keyword evidence="3" id="KW-1185">Reference proteome</keyword>
<feature type="compositionally biased region" description="Low complexity" evidence="1">
    <location>
        <begin position="184"/>
        <end position="197"/>
    </location>
</feature>